<name>A0A0A9HP11_ARUDO</name>
<sequence length="59" mass="6786">MVRCTVQFYLELACCRIGWSVVTISLVYNHIRCHGTGDDESLTIEAYLVSISVKRLREH</sequence>
<organism evidence="1">
    <name type="scientific">Arundo donax</name>
    <name type="common">Giant reed</name>
    <name type="synonym">Donax arundinaceus</name>
    <dbReference type="NCBI Taxonomy" id="35708"/>
    <lineage>
        <taxon>Eukaryota</taxon>
        <taxon>Viridiplantae</taxon>
        <taxon>Streptophyta</taxon>
        <taxon>Embryophyta</taxon>
        <taxon>Tracheophyta</taxon>
        <taxon>Spermatophyta</taxon>
        <taxon>Magnoliopsida</taxon>
        <taxon>Liliopsida</taxon>
        <taxon>Poales</taxon>
        <taxon>Poaceae</taxon>
        <taxon>PACMAD clade</taxon>
        <taxon>Arundinoideae</taxon>
        <taxon>Arundineae</taxon>
        <taxon>Arundo</taxon>
    </lineage>
</organism>
<dbReference type="EMBL" id="GBRH01163278">
    <property type="protein sequence ID" value="JAE34618.1"/>
    <property type="molecule type" value="Transcribed_RNA"/>
</dbReference>
<reference evidence="1" key="2">
    <citation type="journal article" date="2015" name="Data Brief">
        <title>Shoot transcriptome of the giant reed, Arundo donax.</title>
        <authorList>
            <person name="Barrero R.A."/>
            <person name="Guerrero F.D."/>
            <person name="Moolhuijzen P."/>
            <person name="Goolsby J.A."/>
            <person name="Tidwell J."/>
            <person name="Bellgard S.E."/>
            <person name="Bellgard M.I."/>
        </authorList>
    </citation>
    <scope>NUCLEOTIDE SEQUENCE</scope>
    <source>
        <tissue evidence="1">Shoot tissue taken approximately 20 cm above the soil surface</tissue>
    </source>
</reference>
<evidence type="ECO:0000313" key="1">
    <source>
        <dbReference type="EMBL" id="JAE34618.1"/>
    </source>
</evidence>
<proteinExistence type="predicted"/>
<protein>
    <submittedName>
        <fullName evidence="1">Uncharacterized protein</fullName>
    </submittedName>
</protein>
<dbReference type="AlphaFoldDB" id="A0A0A9HP11"/>
<reference evidence="1" key="1">
    <citation type="submission" date="2014-09" db="EMBL/GenBank/DDBJ databases">
        <authorList>
            <person name="Magalhaes I.L.F."/>
            <person name="Oliveira U."/>
            <person name="Santos F.R."/>
            <person name="Vidigal T.H.D.A."/>
            <person name="Brescovit A.D."/>
            <person name="Santos A.J."/>
        </authorList>
    </citation>
    <scope>NUCLEOTIDE SEQUENCE</scope>
    <source>
        <tissue evidence="1">Shoot tissue taken approximately 20 cm above the soil surface</tissue>
    </source>
</reference>
<accession>A0A0A9HP11</accession>